<keyword evidence="3" id="KW-1185">Reference proteome</keyword>
<dbReference type="PANTHER" id="PTHR34835">
    <property type="entry name" value="OS07G0283600 PROTEIN-RELATED"/>
    <property type="match status" value="1"/>
</dbReference>
<evidence type="ECO:0000256" key="1">
    <source>
        <dbReference type="SAM" id="MobiDB-lite"/>
    </source>
</evidence>
<evidence type="ECO:0000313" key="3">
    <source>
        <dbReference type="Proteomes" id="UP000326396"/>
    </source>
</evidence>
<reference evidence="2 3" key="1">
    <citation type="submission" date="2019-05" db="EMBL/GenBank/DDBJ databases">
        <title>Mikania micrantha, genome provides insights into the molecular mechanism of rapid growth.</title>
        <authorList>
            <person name="Liu B."/>
        </authorList>
    </citation>
    <scope>NUCLEOTIDE SEQUENCE [LARGE SCALE GENOMIC DNA]</scope>
    <source>
        <strain evidence="2">NLD-2019</strain>
        <tissue evidence="2">Leaf</tissue>
    </source>
</reference>
<dbReference type="OrthoDB" id="1752500at2759"/>
<evidence type="ECO:0008006" key="4">
    <source>
        <dbReference type="Google" id="ProtNLM"/>
    </source>
</evidence>
<feature type="compositionally biased region" description="Basic and acidic residues" evidence="1">
    <location>
        <begin position="460"/>
        <end position="517"/>
    </location>
</feature>
<gene>
    <name evidence="2" type="ORF">E3N88_30775</name>
</gene>
<feature type="region of interest" description="Disordered" evidence="1">
    <location>
        <begin position="450"/>
        <end position="532"/>
    </location>
</feature>
<protein>
    <recommendedName>
        <fullName evidence="4">Ubiquitin-like protease family profile domain-containing protein</fullName>
    </recommendedName>
</protein>
<dbReference type="PANTHER" id="PTHR34835:SF90">
    <property type="entry name" value="AMINOTRANSFERASE-LIKE PLANT MOBILE DOMAIN-CONTAINING PROTEIN"/>
    <property type="match status" value="1"/>
</dbReference>
<comment type="caution">
    <text evidence="2">The sequence shown here is derived from an EMBL/GenBank/DDBJ whole genome shotgun (WGS) entry which is preliminary data.</text>
</comment>
<proteinExistence type="predicted"/>
<feature type="compositionally biased region" description="Polar residues" evidence="1">
    <location>
        <begin position="82"/>
        <end position="97"/>
    </location>
</feature>
<organism evidence="2 3">
    <name type="scientific">Mikania micrantha</name>
    <name type="common">bitter vine</name>
    <dbReference type="NCBI Taxonomy" id="192012"/>
    <lineage>
        <taxon>Eukaryota</taxon>
        <taxon>Viridiplantae</taxon>
        <taxon>Streptophyta</taxon>
        <taxon>Embryophyta</taxon>
        <taxon>Tracheophyta</taxon>
        <taxon>Spermatophyta</taxon>
        <taxon>Magnoliopsida</taxon>
        <taxon>eudicotyledons</taxon>
        <taxon>Gunneridae</taxon>
        <taxon>Pentapetalae</taxon>
        <taxon>asterids</taxon>
        <taxon>campanulids</taxon>
        <taxon>Asterales</taxon>
        <taxon>Asteraceae</taxon>
        <taxon>Asteroideae</taxon>
        <taxon>Heliantheae alliance</taxon>
        <taxon>Eupatorieae</taxon>
        <taxon>Mikania</taxon>
    </lineage>
</organism>
<feature type="compositionally biased region" description="Acidic residues" evidence="1">
    <location>
        <begin position="519"/>
        <end position="532"/>
    </location>
</feature>
<evidence type="ECO:0000313" key="2">
    <source>
        <dbReference type="EMBL" id="KAD3641551.1"/>
    </source>
</evidence>
<feature type="region of interest" description="Disordered" evidence="1">
    <location>
        <begin position="411"/>
        <end position="431"/>
    </location>
</feature>
<dbReference type="AlphaFoldDB" id="A0A5N6MMJ5"/>
<feature type="compositionally biased region" description="Basic residues" evidence="1">
    <location>
        <begin position="98"/>
        <end position="109"/>
    </location>
</feature>
<dbReference type="Proteomes" id="UP000326396">
    <property type="component" value="Linkage Group LG5"/>
</dbReference>
<feature type="region of interest" description="Disordered" evidence="1">
    <location>
        <begin position="74"/>
        <end position="110"/>
    </location>
</feature>
<name>A0A5N6MMJ5_9ASTR</name>
<accession>A0A5N6MMJ5</accession>
<sequence>MSSSKREIDPNLFVSQIIVNDTSYLQQSIHVSAMEEQKTAEESLKDFEMTNEAPYNADQDNEMLEPLNTFITKTQSKKNKQKITQSVEESVNTTQVQPKKRKKKKKPKSVHFPFDEKRLIVRCAISNLKKFIESLSSSQKKAVAEMGFEEILYLQLHAIPSAFAYWLLRNYNPETDTINDGEREIQLSSSLIEEVFKFPNGGTKVLYIYQKEKNKAKWCKQPKKLQEIDFNKLQEYEERLAISGQKEVVDEEDEVEVAPVQKKARLSQTTSKQSLKLRLKLPKKNDVCTTETDKDEEMVEESENLGENLEVNEAEKLDEDVAGDGVVTVSKTDSQEVRAERIRKKLDSFDGQAKQIVLMLEEAEKDFPEGSLIVEMKKKWASLIQKYTSKQDSMASDGDVFLSTLHIKEASKESDVQKEKPSVEETGKETKFDDTIVDGTIVENTTLKNTMSKDTIQEETAEKESVQKESVEKKTQDEKTVKDTVRSEELVQDTIAKDTSVEETTVKDTVGSEKVEETMGNEEEEAEKVEEMNVEEVNVEEAEKVDDVNVEEVNVEEVEKVEEVNVEKEGEKVNVDEGEKVKAGKETANEEVAKEKDKDFDLNKIITELPILQTEVTDFQTPQKDIVCFVDPISSVKPGKNQKRPERKKNVGELLCSPYIERQVVMGQRRTTAENNIADYLFAATGESFKEIFILGDIITTPKVIMETLRPDVDVHIDVIKTWSHILNIEEKRKSRESVYRLFCTSPMIYRDTYAKGNEAVLQQFSRFFKEFLKKERLEDVKQFGLVLFPFIESAHLMIIKQSILVDPNICVVLSEVKAYLELSAHEKKGLHKTAQARIIERLNVLGLF</sequence>
<dbReference type="EMBL" id="SZYD01000015">
    <property type="protein sequence ID" value="KAD3641551.1"/>
    <property type="molecule type" value="Genomic_DNA"/>
</dbReference>